<dbReference type="RefSeq" id="WP_194118984.1">
    <property type="nucleotide sequence ID" value="NZ_JACYGY010000001.1"/>
</dbReference>
<comment type="caution">
    <text evidence="2">The sequence shown here is derived from an EMBL/GenBank/DDBJ whole genome shotgun (WGS) entry which is preliminary data.</text>
</comment>
<organism evidence="2 3">
    <name type="scientific">Dyadobacter subterraneus</name>
    <dbReference type="NCBI Taxonomy" id="2773304"/>
    <lineage>
        <taxon>Bacteria</taxon>
        <taxon>Pseudomonadati</taxon>
        <taxon>Bacteroidota</taxon>
        <taxon>Cytophagia</taxon>
        <taxon>Cytophagales</taxon>
        <taxon>Spirosomataceae</taxon>
        <taxon>Dyadobacter</taxon>
    </lineage>
</organism>
<keyword evidence="1" id="KW-0812">Transmembrane</keyword>
<dbReference type="EMBL" id="JACYGY010000001">
    <property type="protein sequence ID" value="MBE9460671.1"/>
    <property type="molecule type" value="Genomic_DNA"/>
</dbReference>
<proteinExistence type="predicted"/>
<evidence type="ECO:0000313" key="2">
    <source>
        <dbReference type="EMBL" id="MBE9460671.1"/>
    </source>
</evidence>
<keyword evidence="3" id="KW-1185">Reference proteome</keyword>
<evidence type="ECO:0000313" key="3">
    <source>
        <dbReference type="Proteomes" id="UP000634134"/>
    </source>
</evidence>
<protein>
    <submittedName>
        <fullName evidence="2">Uncharacterized protein</fullName>
    </submittedName>
</protein>
<name>A0ABR9W8D4_9BACT</name>
<evidence type="ECO:0000256" key="1">
    <source>
        <dbReference type="SAM" id="Phobius"/>
    </source>
</evidence>
<accession>A0ABR9W8D4</accession>
<reference evidence="3" key="1">
    <citation type="submission" date="2023-07" db="EMBL/GenBank/DDBJ databases">
        <title>Dyadobacter sp. nov 'subterranea' isolated from contaminted grondwater.</title>
        <authorList>
            <person name="Szabo I."/>
            <person name="Al-Omari J."/>
            <person name="Szerdahelyi S.G."/>
            <person name="Rado J."/>
        </authorList>
    </citation>
    <scope>NUCLEOTIDE SEQUENCE [LARGE SCALE GENOMIC DNA]</scope>
    <source>
        <strain evidence="3">UP-52</strain>
    </source>
</reference>
<sequence>MIYLLWSLFNIGMLVWFLLIAFGALKLFLKEMGMVSTIIFVIGIFSFIKGSVVNDQNSGYQLQKNEVVEKHNLENAISFHLDLSYVYKKDTTYTGQLSSKILVTGLISGHGWNPELTYTEIKNGIINYNVTGEHQWKLLGLVLYNQKQEFKGTIKLK</sequence>
<keyword evidence="1" id="KW-1133">Transmembrane helix</keyword>
<feature type="transmembrane region" description="Helical" evidence="1">
    <location>
        <begin position="6"/>
        <end position="25"/>
    </location>
</feature>
<gene>
    <name evidence="2" type="ORF">IEE83_02145</name>
</gene>
<feature type="transmembrane region" description="Helical" evidence="1">
    <location>
        <begin position="32"/>
        <end position="48"/>
    </location>
</feature>
<dbReference type="Proteomes" id="UP000634134">
    <property type="component" value="Unassembled WGS sequence"/>
</dbReference>
<keyword evidence="1" id="KW-0472">Membrane</keyword>